<dbReference type="AlphaFoldDB" id="A0AAE3R071"/>
<reference evidence="1" key="1">
    <citation type="submission" date="2023-05" db="EMBL/GenBank/DDBJ databases">
        <authorList>
            <person name="Zhang X."/>
        </authorList>
    </citation>
    <scope>NUCLEOTIDE SEQUENCE</scope>
    <source>
        <strain evidence="1">YF14B1</strain>
    </source>
</reference>
<protein>
    <submittedName>
        <fullName evidence="1">Uncharacterized protein</fullName>
    </submittedName>
</protein>
<organism evidence="1 2">
    <name type="scientific">Xanthocytophaga flava</name>
    <dbReference type="NCBI Taxonomy" id="3048013"/>
    <lineage>
        <taxon>Bacteria</taxon>
        <taxon>Pseudomonadati</taxon>
        <taxon>Bacteroidota</taxon>
        <taxon>Cytophagia</taxon>
        <taxon>Cytophagales</taxon>
        <taxon>Rhodocytophagaceae</taxon>
        <taxon>Xanthocytophaga</taxon>
    </lineage>
</organism>
<gene>
    <name evidence="1" type="ORF">QNI16_35970</name>
</gene>
<evidence type="ECO:0000313" key="2">
    <source>
        <dbReference type="Proteomes" id="UP001241110"/>
    </source>
</evidence>
<name>A0AAE3R071_9BACT</name>
<proteinExistence type="predicted"/>
<evidence type="ECO:0000313" key="1">
    <source>
        <dbReference type="EMBL" id="MDJ1485934.1"/>
    </source>
</evidence>
<dbReference type="RefSeq" id="WP_313989145.1">
    <property type="nucleotide sequence ID" value="NZ_JASJOS010000025.1"/>
</dbReference>
<comment type="caution">
    <text evidence="1">The sequence shown here is derived from an EMBL/GenBank/DDBJ whole genome shotgun (WGS) entry which is preliminary data.</text>
</comment>
<accession>A0AAE3R071</accession>
<dbReference type="Proteomes" id="UP001241110">
    <property type="component" value="Unassembled WGS sequence"/>
</dbReference>
<sequence length="125" mass="14694">MKKICIYILILLMVPDGSLPDQLVKLPVFFLHYQEHKLRDASIDLIDFLSMHYWGEDLNDQDDDRDMQLPFKKIDSHSQQVLFVPSVRIAHQKDYVFVLPRNESVYKSQYYPDPSLPAPFRPPCA</sequence>
<dbReference type="EMBL" id="JASJOS010000025">
    <property type="protein sequence ID" value="MDJ1485934.1"/>
    <property type="molecule type" value="Genomic_DNA"/>
</dbReference>